<dbReference type="SMART" id="SM00984">
    <property type="entry name" value="UDPG_MGDP_dh_C"/>
    <property type="match status" value="1"/>
</dbReference>
<evidence type="ECO:0000256" key="3">
    <source>
        <dbReference type="ARBA" id="ARBA00012954"/>
    </source>
</evidence>
<evidence type="ECO:0000256" key="2">
    <source>
        <dbReference type="ARBA" id="ARBA00006601"/>
    </source>
</evidence>
<dbReference type="PIRSF" id="PIRSF500134">
    <property type="entry name" value="UDPglc_DH_bac"/>
    <property type="match status" value="1"/>
</dbReference>
<keyword evidence="10" id="KW-1185">Reference proteome</keyword>
<accession>A0ABW3KG32</accession>
<dbReference type="InterPro" id="IPR017476">
    <property type="entry name" value="UDP-Glc/GDP-Man"/>
</dbReference>
<keyword evidence="4 7" id="KW-0560">Oxidoreductase</keyword>
<dbReference type="Proteomes" id="UP001597048">
    <property type="component" value="Unassembled WGS sequence"/>
</dbReference>
<dbReference type="InterPro" id="IPR008927">
    <property type="entry name" value="6-PGluconate_DH-like_C_sf"/>
</dbReference>
<reference evidence="10" key="1">
    <citation type="journal article" date="2019" name="Int. J. Syst. Evol. Microbiol.">
        <title>The Global Catalogue of Microorganisms (GCM) 10K type strain sequencing project: providing services to taxonomists for standard genome sequencing and annotation.</title>
        <authorList>
            <consortium name="The Broad Institute Genomics Platform"/>
            <consortium name="The Broad Institute Genome Sequencing Center for Infectious Disease"/>
            <person name="Wu L."/>
            <person name="Ma J."/>
        </authorList>
    </citation>
    <scope>NUCLEOTIDE SEQUENCE [LARGE SCALE GENOMIC DNA]</scope>
    <source>
        <strain evidence="10">CCUG 60525</strain>
    </source>
</reference>
<dbReference type="EC" id="1.1.1.22" evidence="3 7"/>
<dbReference type="InterPro" id="IPR014026">
    <property type="entry name" value="UDP-Glc/GDP-Man_DH_dimer"/>
</dbReference>
<sequence>MKIAVAGTGYVGLSNAVLLAQHNEVVALDVITEKVELLNKKVSPIEDTEISDFLANKSLNLTATLDKQLAFSQADYVIIATPTNYDSKTNYFDTSSVEAVVDDVAELNPSATVIIKSTVPVGFTAKLQEKLNIQHSKLKIIFSPEFLREGKALYDNLYPSRIIVGAQTEEAKVFAHLLQQGAIKQDVATLFTNSTEAEAIKLFSNTYLAMRVAYFNELDSYAEAHELNAKQIIEGVGLDPRIGDHYNNPSFGYGGYCLPKDTKQLLANYEQVPNNIIGAIVEANRTRKDFIAERIIKQVAGLESPIVGIYRLVMKEGSDNFRASAIQGIMKRIKAKGIEVVVFEPELKEPHFYHSRVITDLNEFKQLSAVIVANRLNEDLVDVKGKIYTRDLFGTDA</sequence>
<dbReference type="InterPro" id="IPR014027">
    <property type="entry name" value="UDP-Glc/GDP-Man_DH_C"/>
</dbReference>
<dbReference type="SUPFAM" id="SSF48179">
    <property type="entry name" value="6-phosphogluconate dehydrogenase C-terminal domain-like"/>
    <property type="match status" value="1"/>
</dbReference>
<dbReference type="PIRSF" id="PIRSF000124">
    <property type="entry name" value="UDPglc_GDPman_dh"/>
    <property type="match status" value="1"/>
</dbReference>
<comment type="catalytic activity">
    <reaction evidence="6 7">
        <text>UDP-alpha-D-glucose + 2 NAD(+) + H2O = UDP-alpha-D-glucuronate + 2 NADH + 3 H(+)</text>
        <dbReference type="Rhea" id="RHEA:23596"/>
        <dbReference type="ChEBI" id="CHEBI:15377"/>
        <dbReference type="ChEBI" id="CHEBI:15378"/>
        <dbReference type="ChEBI" id="CHEBI:57540"/>
        <dbReference type="ChEBI" id="CHEBI:57945"/>
        <dbReference type="ChEBI" id="CHEBI:58052"/>
        <dbReference type="ChEBI" id="CHEBI:58885"/>
        <dbReference type="EC" id="1.1.1.22"/>
    </reaction>
</comment>
<keyword evidence="5 7" id="KW-0520">NAD</keyword>
<dbReference type="InterPro" id="IPR001732">
    <property type="entry name" value="UDP-Glc/GDP-Man_DH_N"/>
</dbReference>
<feature type="domain" description="UDP-glucose/GDP-mannose dehydrogenase C-terminal" evidence="8">
    <location>
        <begin position="308"/>
        <end position="395"/>
    </location>
</feature>
<comment type="similarity">
    <text evidence="2 7">Belongs to the UDP-glucose/GDP-mannose dehydrogenase family.</text>
</comment>
<dbReference type="PANTHER" id="PTHR43750:SF2">
    <property type="entry name" value="UDP-GLUCOSE 6-DEHYDROGENASE"/>
    <property type="match status" value="1"/>
</dbReference>
<comment type="pathway">
    <text evidence="1">Nucleotide-sugar biosynthesis; UDP-alpha-D-glucuronate biosynthesis; UDP-alpha-D-glucuronate from UDP-alpha-D-glucose: step 1/1.</text>
</comment>
<dbReference type="PANTHER" id="PTHR43750">
    <property type="entry name" value="UDP-GLUCOSE 6-DEHYDROGENASE TUAD"/>
    <property type="match status" value="1"/>
</dbReference>
<dbReference type="InterPro" id="IPR036220">
    <property type="entry name" value="UDP-Glc/GDP-Man_DH_C_sf"/>
</dbReference>
<dbReference type="Gene3D" id="1.10.1040.10">
    <property type="entry name" value="N-(1-d-carboxylethyl)-l-norvaline Dehydrogenase, domain 2"/>
    <property type="match status" value="1"/>
</dbReference>
<dbReference type="Pfam" id="PF03721">
    <property type="entry name" value="UDPG_MGDP_dh_N"/>
    <property type="match status" value="1"/>
</dbReference>
<protein>
    <recommendedName>
        <fullName evidence="3 7">UDP-glucose 6-dehydrogenase</fullName>
        <ecNumber evidence="3 7">1.1.1.22</ecNumber>
    </recommendedName>
</protein>
<dbReference type="Pfam" id="PF00984">
    <property type="entry name" value="UDPG_MGDP_dh"/>
    <property type="match status" value="1"/>
</dbReference>
<dbReference type="RefSeq" id="WP_379557211.1">
    <property type="nucleotide sequence ID" value="NZ_JBHTJS010000010.1"/>
</dbReference>
<dbReference type="InterPro" id="IPR013328">
    <property type="entry name" value="6PGD_dom2"/>
</dbReference>
<evidence type="ECO:0000259" key="8">
    <source>
        <dbReference type="SMART" id="SM00984"/>
    </source>
</evidence>
<name>A0ABW3KG32_9GAMM</name>
<evidence type="ECO:0000256" key="5">
    <source>
        <dbReference type="ARBA" id="ARBA00023027"/>
    </source>
</evidence>
<evidence type="ECO:0000313" key="10">
    <source>
        <dbReference type="Proteomes" id="UP001597048"/>
    </source>
</evidence>
<dbReference type="InterPro" id="IPR036291">
    <property type="entry name" value="NAD(P)-bd_dom_sf"/>
</dbReference>
<dbReference type="EMBL" id="JBHTJS010000010">
    <property type="protein sequence ID" value="MFD1007285.1"/>
    <property type="molecule type" value="Genomic_DNA"/>
</dbReference>
<dbReference type="InterPro" id="IPR028357">
    <property type="entry name" value="UDPglc_DH_bac"/>
</dbReference>
<evidence type="ECO:0000256" key="7">
    <source>
        <dbReference type="PIRNR" id="PIRNR000124"/>
    </source>
</evidence>
<dbReference type="SUPFAM" id="SSF52413">
    <property type="entry name" value="UDP-glucose/GDP-mannose dehydrogenase C-terminal domain"/>
    <property type="match status" value="1"/>
</dbReference>
<organism evidence="9 10">
    <name type="scientific">Oceanisphaera ostreae</name>
    <dbReference type="NCBI Taxonomy" id="914151"/>
    <lineage>
        <taxon>Bacteria</taxon>
        <taxon>Pseudomonadati</taxon>
        <taxon>Pseudomonadota</taxon>
        <taxon>Gammaproteobacteria</taxon>
        <taxon>Aeromonadales</taxon>
        <taxon>Aeromonadaceae</taxon>
        <taxon>Oceanisphaera</taxon>
    </lineage>
</organism>
<dbReference type="SUPFAM" id="SSF51735">
    <property type="entry name" value="NAD(P)-binding Rossmann-fold domains"/>
    <property type="match status" value="1"/>
</dbReference>
<proteinExistence type="inferred from homology"/>
<dbReference type="Gene3D" id="3.40.50.720">
    <property type="entry name" value="NAD(P)-binding Rossmann-like Domain"/>
    <property type="match status" value="2"/>
</dbReference>
<gene>
    <name evidence="9" type="ORF">ACFQ1C_03820</name>
</gene>
<comment type="caution">
    <text evidence="9">The sequence shown here is derived from an EMBL/GenBank/DDBJ whole genome shotgun (WGS) entry which is preliminary data.</text>
</comment>
<evidence type="ECO:0000256" key="4">
    <source>
        <dbReference type="ARBA" id="ARBA00023002"/>
    </source>
</evidence>
<evidence type="ECO:0000313" key="9">
    <source>
        <dbReference type="EMBL" id="MFD1007285.1"/>
    </source>
</evidence>
<evidence type="ECO:0000256" key="1">
    <source>
        <dbReference type="ARBA" id="ARBA00004701"/>
    </source>
</evidence>
<dbReference type="NCBIfam" id="TIGR03026">
    <property type="entry name" value="NDP-sugDHase"/>
    <property type="match status" value="1"/>
</dbReference>
<evidence type="ECO:0000256" key="6">
    <source>
        <dbReference type="ARBA" id="ARBA00047473"/>
    </source>
</evidence>